<dbReference type="InterPro" id="IPR036390">
    <property type="entry name" value="WH_DNA-bd_sf"/>
</dbReference>
<dbReference type="SUPFAM" id="SSF46785">
    <property type="entry name" value="Winged helix' DNA-binding domain"/>
    <property type="match status" value="1"/>
</dbReference>
<dbReference type="SMART" id="SM00344">
    <property type="entry name" value="HTH_ASNC"/>
    <property type="match status" value="1"/>
</dbReference>
<dbReference type="InterPro" id="IPR000485">
    <property type="entry name" value="AsnC-type_HTH_dom"/>
</dbReference>
<evidence type="ECO:0000256" key="2">
    <source>
        <dbReference type="ARBA" id="ARBA00023125"/>
    </source>
</evidence>
<dbReference type="InterPro" id="IPR019887">
    <property type="entry name" value="Tscrpt_reg_AsnC/Lrp_C"/>
</dbReference>
<keyword evidence="2" id="KW-0238">DNA-binding</keyword>
<evidence type="ECO:0000256" key="1">
    <source>
        <dbReference type="ARBA" id="ARBA00023015"/>
    </source>
</evidence>
<evidence type="ECO:0000313" key="6">
    <source>
        <dbReference type="Proteomes" id="UP000515819"/>
    </source>
</evidence>
<dbReference type="Pfam" id="PF13404">
    <property type="entry name" value="HTH_AsnC-type"/>
    <property type="match status" value="1"/>
</dbReference>
<reference evidence="5 6" key="1">
    <citation type="submission" date="2020-08" db="EMBL/GenBank/DDBJ databases">
        <authorList>
            <person name="Liu C."/>
            <person name="Sun Q."/>
        </authorList>
    </citation>
    <scope>NUCLEOTIDE SEQUENCE [LARGE SCALE GENOMIC DNA]</scope>
    <source>
        <strain evidence="5 6">NSJ-4</strain>
    </source>
</reference>
<protein>
    <submittedName>
        <fullName evidence="5">Lrp/AsnC family transcriptional regulator</fullName>
    </submittedName>
</protein>
<keyword evidence="3" id="KW-0804">Transcription</keyword>
<dbReference type="GO" id="GO:0043200">
    <property type="term" value="P:response to amino acid"/>
    <property type="evidence" value="ECO:0007669"/>
    <property type="project" value="TreeGrafter"/>
</dbReference>
<dbReference type="GO" id="GO:0005829">
    <property type="term" value="C:cytosol"/>
    <property type="evidence" value="ECO:0007669"/>
    <property type="project" value="TreeGrafter"/>
</dbReference>
<dbReference type="PANTHER" id="PTHR30154:SF34">
    <property type="entry name" value="TRANSCRIPTIONAL REGULATOR AZLB"/>
    <property type="match status" value="1"/>
</dbReference>
<dbReference type="InterPro" id="IPR036388">
    <property type="entry name" value="WH-like_DNA-bd_sf"/>
</dbReference>
<accession>A0A7G9FND6</accession>
<name>A0A7G9FND6_9FIRM</name>
<gene>
    <name evidence="5" type="ORF">H9Q76_01840</name>
</gene>
<dbReference type="InterPro" id="IPR019888">
    <property type="entry name" value="Tscrpt_reg_AsnC-like"/>
</dbReference>
<keyword evidence="1" id="KW-0805">Transcription regulation</keyword>
<evidence type="ECO:0000256" key="3">
    <source>
        <dbReference type="ARBA" id="ARBA00023163"/>
    </source>
</evidence>
<dbReference type="PRINTS" id="PR00033">
    <property type="entry name" value="HTHASNC"/>
</dbReference>
<dbReference type="SUPFAM" id="SSF54909">
    <property type="entry name" value="Dimeric alpha+beta barrel"/>
    <property type="match status" value="1"/>
</dbReference>
<evidence type="ECO:0000259" key="4">
    <source>
        <dbReference type="PROSITE" id="PS50956"/>
    </source>
</evidence>
<dbReference type="KEGG" id="wcp:H9Q76_01840"/>
<organism evidence="5 6">
    <name type="scientific">Wujia chipingensis</name>
    <dbReference type="NCBI Taxonomy" id="2763670"/>
    <lineage>
        <taxon>Bacteria</taxon>
        <taxon>Bacillati</taxon>
        <taxon>Bacillota</taxon>
        <taxon>Clostridia</taxon>
        <taxon>Lachnospirales</taxon>
        <taxon>Lachnospiraceae</taxon>
        <taxon>Wujia</taxon>
    </lineage>
</organism>
<dbReference type="PANTHER" id="PTHR30154">
    <property type="entry name" value="LEUCINE-RESPONSIVE REGULATORY PROTEIN"/>
    <property type="match status" value="1"/>
</dbReference>
<dbReference type="AlphaFoldDB" id="A0A7G9FND6"/>
<sequence length="177" mass="20369">MEKRELVYYRLDKIDGKILDILQGNARASLKEIAEQVFLSPTAVGARIDRMLQEGVLEGFTTRLNPEAMGHYIKAFINLEVQPEQREEFNEYIDGVLNVVECNCVTGDFSMLIEVRFPTTTELDHFVGELQKFGKTKTQIVFSTCVKHRCRYWKVDGRDFESHAKASENPESEKTDK</sequence>
<dbReference type="InterPro" id="IPR011008">
    <property type="entry name" value="Dimeric_a/b-barrel"/>
</dbReference>
<dbReference type="RefSeq" id="WP_117781405.1">
    <property type="nucleotide sequence ID" value="NZ_CP060632.1"/>
</dbReference>
<evidence type="ECO:0000313" key="5">
    <source>
        <dbReference type="EMBL" id="QNM00068.1"/>
    </source>
</evidence>
<dbReference type="Gene3D" id="1.10.10.10">
    <property type="entry name" value="Winged helix-like DNA-binding domain superfamily/Winged helix DNA-binding domain"/>
    <property type="match status" value="1"/>
</dbReference>
<keyword evidence="6" id="KW-1185">Reference proteome</keyword>
<dbReference type="EMBL" id="CP060632">
    <property type="protein sequence ID" value="QNM00068.1"/>
    <property type="molecule type" value="Genomic_DNA"/>
</dbReference>
<proteinExistence type="predicted"/>
<dbReference type="Gene3D" id="3.30.70.920">
    <property type="match status" value="1"/>
</dbReference>
<dbReference type="GO" id="GO:0043565">
    <property type="term" value="F:sequence-specific DNA binding"/>
    <property type="evidence" value="ECO:0007669"/>
    <property type="project" value="InterPro"/>
</dbReference>
<dbReference type="Pfam" id="PF01037">
    <property type="entry name" value="AsnC_trans_reg"/>
    <property type="match status" value="1"/>
</dbReference>
<dbReference type="Proteomes" id="UP000515819">
    <property type="component" value="Chromosome"/>
</dbReference>
<dbReference type="PROSITE" id="PS50956">
    <property type="entry name" value="HTH_ASNC_2"/>
    <property type="match status" value="1"/>
</dbReference>
<feature type="domain" description="HTH asnC-type" evidence="4">
    <location>
        <begin position="11"/>
        <end position="72"/>
    </location>
</feature>